<proteinExistence type="predicted"/>
<dbReference type="EMBL" id="JAADJT010000004">
    <property type="protein sequence ID" value="NGZ84584.1"/>
    <property type="molecule type" value="Genomic_DNA"/>
</dbReference>
<reference evidence="4" key="2">
    <citation type="submission" date="2023-07" db="EMBL/GenBank/DDBJ databases">
        <title>Duganella aceri sp. nov., isolated from tree sap.</title>
        <authorList>
            <person name="Kim I.S."/>
        </authorList>
    </citation>
    <scope>NUCLEOTIDE SEQUENCE [LARGE SCALE GENOMIC DNA]</scope>
    <source>
        <strain evidence="4">SAP-35</strain>
    </source>
</reference>
<feature type="compositionally biased region" description="Pro residues" evidence="1">
    <location>
        <begin position="80"/>
        <end position="94"/>
    </location>
</feature>
<sequence length="183" mass="18749">MTRPIRLAAALTLLLWAPMAATAQSGQALGRLFFSRAERSEIDARRTAPAPAVNGPSAGQSMPGLPAANGMPAAAEPSSPGMPPGMPPAAPPGTTPGTPDAGAAQAAAPREMLELNGMLRNSSGRSTVWLNGVPQAGSQGNVRIARGNAPSAVVTLPSGRKVRLKTGQRYDADQEKIKDINEP</sequence>
<feature type="compositionally biased region" description="Low complexity" evidence="1">
    <location>
        <begin position="95"/>
        <end position="106"/>
    </location>
</feature>
<evidence type="ECO:0000256" key="1">
    <source>
        <dbReference type="SAM" id="MobiDB-lite"/>
    </source>
</evidence>
<feature type="region of interest" description="Disordered" evidence="1">
    <location>
        <begin position="44"/>
        <end position="106"/>
    </location>
</feature>
<reference evidence="3 4" key="1">
    <citation type="submission" date="2020-01" db="EMBL/GenBank/DDBJ databases">
        <authorList>
            <person name="Lee S.D."/>
        </authorList>
    </citation>
    <scope>NUCLEOTIDE SEQUENCE [LARGE SCALE GENOMIC DNA]</scope>
    <source>
        <strain evidence="3 4">SAP-35</strain>
    </source>
</reference>
<evidence type="ECO:0000313" key="3">
    <source>
        <dbReference type="EMBL" id="NGZ84584.1"/>
    </source>
</evidence>
<keyword evidence="2" id="KW-0732">Signal</keyword>
<name>A0ABX0FJA7_9BURK</name>
<feature type="signal peptide" evidence="2">
    <location>
        <begin position="1"/>
        <end position="23"/>
    </location>
</feature>
<feature type="chain" id="PRO_5046599790" description="PEGA domain-containing protein" evidence="2">
    <location>
        <begin position="24"/>
        <end position="183"/>
    </location>
</feature>
<evidence type="ECO:0000256" key="2">
    <source>
        <dbReference type="SAM" id="SignalP"/>
    </source>
</evidence>
<feature type="compositionally biased region" description="Low complexity" evidence="1">
    <location>
        <begin position="70"/>
        <end position="79"/>
    </location>
</feature>
<organism evidence="3 4">
    <name type="scientific">Duganella aceris</name>
    <dbReference type="NCBI Taxonomy" id="2703883"/>
    <lineage>
        <taxon>Bacteria</taxon>
        <taxon>Pseudomonadati</taxon>
        <taxon>Pseudomonadota</taxon>
        <taxon>Betaproteobacteria</taxon>
        <taxon>Burkholderiales</taxon>
        <taxon>Oxalobacteraceae</taxon>
        <taxon>Telluria group</taxon>
        <taxon>Duganella</taxon>
    </lineage>
</organism>
<keyword evidence="4" id="KW-1185">Reference proteome</keyword>
<dbReference type="Proteomes" id="UP000666369">
    <property type="component" value="Unassembled WGS sequence"/>
</dbReference>
<comment type="caution">
    <text evidence="3">The sequence shown here is derived from an EMBL/GenBank/DDBJ whole genome shotgun (WGS) entry which is preliminary data.</text>
</comment>
<gene>
    <name evidence="3" type="ORF">GW587_09970</name>
</gene>
<evidence type="ECO:0008006" key="5">
    <source>
        <dbReference type="Google" id="ProtNLM"/>
    </source>
</evidence>
<accession>A0ABX0FJA7</accession>
<evidence type="ECO:0000313" key="4">
    <source>
        <dbReference type="Proteomes" id="UP000666369"/>
    </source>
</evidence>
<dbReference type="RefSeq" id="WP_166101886.1">
    <property type="nucleotide sequence ID" value="NZ_JAADJT010000004.1"/>
</dbReference>
<protein>
    <recommendedName>
        <fullName evidence="5">PEGA domain-containing protein</fullName>
    </recommendedName>
</protein>